<dbReference type="GO" id="GO:0015627">
    <property type="term" value="C:type II protein secretion system complex"/>
    <property type="evidence" value="ECO:0007669"/>
    <property type="project" value="TreeGrafter"/>
</dbReference>
<dbReference type="PANTHER" id="PTHR21180:SF32">
    <property type="entry name" value="ENDONUCLEASE_EXONUCLEASE_PHOSPHATASE FAMILY DOMAIN-CONTAINING PROTEIN 1"/>
    <property type="match status" value="1"/>
</dbReference>
<dbReference type="AlphaFoldDB" id="A0A1G8IIP4"/>
<reference evidence="2" key="1">
    <citation type="submission" date="2016-10" db="EMBL/GenBank/DDBJ databases">
        <authorList>
            <person name="Varghese N."/>
            <person name="Submissions S."/>
        </authorList>
    </citation>
    <scope>NUCLEOTIDE SEQUENCE [LARGE SCALE GENOMIC DNA]</scope>
    <source>
        <strain evidence="2">Gh-67</strain>
    </source>
</reference>
<dbReference type="EMBL" id="FNCG01000017">
    <property type="protein sequence ID" value="SDI18410.1"/>
    <property type="molecule type" value="Genomic_DNA"/>
</dbReference>
<evidence type="ECO:0000313" key="2">
    <source>
        <dbReference type="Proteomes" id="UP000199705"/>
    </source>
</evidence>
<proteinExistence type="predicted"/>
<name>A0A1G8IIP4_9SPHI</name>
<accession>A0A1G8IIP4</accession>
<dbReference type="InterPro" id="IPR051675">
    <property type="entry name" value="Endo/Exo/Phosphatase_dom_1"/>
</dbReference>
<protein>
    <submittedName>
        <fullName evidence="1">Competence protein ComEA helix-hairpin-helix repeat region</fullName>
    </submittedName>
</protein>
<sequence>MRPQIKNYLSVTKKEWNGMVVLIILIAIVLLAPHMFQANHKDNIINFKAFDKAITETDKTGSIIADDNTSTANETTLPVNLFKFNPNNLPVADWLKLGLTDHQAHVIKHYEEKGGRFFTKGDVQKMYSVSPATYKRLEPYINLPDGPAYYTNKAKPGEVIEINTADSARLTMIRGIGPAFARRIVRYRERIGGFYNKEQLKEVYGIDKEKYGQIETGIAVDGKHIIKVNINTATFNELKRFPYLSYKQMDAIVAYRDEHGNYNDLTELKNIAILNDGILRKIGPYLVFK</sequence>
<dbReference type="STRING" id="551996.SAMN05192573_1176"/>
<dbReference type="SUPFAM" id="SSF47781">
    <property type="entry name" value="RuvA domain 2-like"/>
    <property type="match status" value="3"/>
</dbReference>
<dbReference type="Proteomes" id="UP000199705">
    <property type="component" value="Unassembled WGS sequence"/>
</dbReference>
<dbReference type="Gene3D" id="1.10.150.280">
    <property type="entry name" value="AF1531-like domain"/>
    <property type="match status" value="2"/>
</dbReference>
<dbReference type="RefSeq" id="WP_091173678.1">
    <property type="nucleotide sequence ID" value="NZ_FNCG01000017.1"/>
</dbReference>
<dbReference type="Pfam" id="PF12836">
    <property type="entry name" value="HHH_3"/>
    <property type="match status" value="2"/>
</dbReference>
<dbReference type="InterPro" id="IPR010994">
    <property type="entry name" value="RuvA_2-like"/>
</dbReference>
<evidence type="ECO:0000313" key="1">
    <source>
        <dbReference type="EMBL" id="SDI18410.1"/>
    </source>
</evidence>
<organism evidence="1 2">
    <name type="scientific">Mucilaginibacter gossypii</name>
    <dbReference type="NCBI Taxonomy" id="551996"/>
    <lineage>
        <taxon>Bacteria</taxon>
        <taxon>Pseudomonadati</taxon>
        <taxon>Bacteroidota</taxon>
        <taxon>Sphingobacteriia</taxon>
        <taxon>Sphingobacteriales</taxon>
        <taxon>Sphingobacteriaceae</taxon>
        <taxon>Mucilaginibacter</taxon>
    </lineage>
</organism>
<dbReference type="PANTHER" id="PTHR21180">
    <property type="entry name" value="ENDONUCLEASE/EXONUCLEASE/PHOSPHATASE FAMILY DOMAIN-CONTAINING PROTEIN 1"/>
    <property type="match status" value="1"/>
</dbReference>
<keyword evidence="2" id="KW-1185">Reference proteome</keyword>
<dbReference type="GO" id="GO:0015628">
    <property type="term" value="P:protein secretion by the type II secretion system"/>
    <property type="evidence" value="ECO:0007669"/>
    <property type="project" value="TreeGrafter"/>
</dbReference>
<gene>
    <name evidence="1" type="ORF">SAMN05192573_1176</name>
</gene>